<proteinExistence type="inferred from homology"/>
<dbReference type="HAMAP" id="MF_00050">
    <property type="entry name" value="EF_Ts"/>
    <property type="match status" value="1"/>
</dbReference>
<protein>
    <recommendedName>
        <fullName evidence="4">Elongation factor Ts, mitochondrial</fullName>
        <shortName evidence="4">EF-Ts</shortName>
        <shortName evidence="4">EF-TsMt</shortName>
    </recommendedName>
</protein>
<dbReference type="InterPro" id="IPR036402">
    <property type="entry name" value="EF-Ts_dimer_sf"/>
</dbReference>
<comment type="caution">
    <text evidence="6">The sequence shown here is derived from an EMBL/GenBank/DDBJ whole genome shotgun (WGS) entry which is preliminary data.</text>
</comment>
<dbReference type="GO" id="GO:0005739">
    <property type="term" value="C:mitochondrion"/>
    <property type="evidence" value="ECO:0007669"/>
    <property type="project" value="UniProtKB-SubCell"/>
</dbReference>
<dbReference type="PROSITE" id="PS01127">
    <property type="entry name" value="EF_TS_2"/>
    <property type="match status" value="1"/>
</dbReference>
<evidence type="ECO:0000256" key="3">
    <source>
        <dbReference type="ARBA" id="ARBA00022917"/>
    </source>
</evidence>
<dbReference type="AlphaFoldDB" id="A0A507E0M1"/>
<dbReference type="Gene3D" id="1.10.8.10">
    <property type="entry name" value="DNA helicase RuvA subunit, C-terminal domain"/>
    <property type="match status" value="1"/>
</dbReference>
<dbReference type="InterPro" id="IPR001816">
    <property type="entry name" value="Transl_elong_EFTs/EF1B"/>
</dbReference>
<organism evidence="6 7">
    <name type="scientific">Powellomyces hirtus</name>
    <dbReference type="NCBI Taxonomy" id="109895"/>
    <lineage>
        <taxon>Eukaryota</taxon>
        <taxon>Fungi</taxon>
        <taxon>Fungi incertae sedis</taxon>
        <taxon>Chytridiomycota</taxon>
        <taxon>Chytridiomycota incertae sedis</taxon>
        <taxon>Chytridiomycetes</taxon>
        <taxon>Spizellomycetales</taxon>
        <taxon>Powellomycetaceae</taxon>
        <taxon>Powellomyces</taxon>
    </lineage>
</organism>
<evidence type="ECO:0000256" key="1">
    <source>
        <dbReference type="ARBA" id="ARBA00005532"/>
    </source>
</evidence>
<keyword evidence="7" id="KW-1185">Reference proteome</keyword>
<feature type="domain" description="Translation elongation factor EFTs/EF1B dimerisation" evidence="5">
    <location>
        <begin position="114"/>
        <end position="207"/>
    </location>
</feature>
<evidence type="ECO:0000256" key="2">
    <source>
        <dbReference type="ARBA" id="ARBA00022768"/>
    </source>
</evidence>
<dbReference type="InterPro" id="IPR018101">
    <property type="entry name" value="Transl_elong_Ts_CS"/>
</dbReference>
<reference evidence="6 7" key="1">
    <citation type="journal article" date="2019" name="Sci. Rep.">
        <title>Comparative genomics of chytrid fungi reveal insights into the obligate biotrophic and pathogenic lifestyle of Synchytrium endobioticum.</title>
        <authorList>
            <person name="van de Vossenberg B.T.L.H."/>
            <person name="Warris S."/>
            <person name="Nguyen H.D.T."/>
            <person name="van Gent-Pelzer M.P.E."/>
            <person name="Joly D.L."/>
            <person name="van de Geest H.C."/>
            <person name="Bonants P.J.M."/>
            <person name="Smith D.S."/>
            <person name="Levesque C.A."/>
            <person name="van der Lee T.A.J."/>
        </authorList>
    </citation>
    <scope>NUCLEOTIDE SEQUENCE [LARGE SCALE GENOMIC DNA]</scope>
    <source>
        <strain evidence="6 7">CBS 809.83</strain>
    </source>
</reference>
<dbReference type="SUPFAM" id="SSF54713">
    <property type="entry name" value="Elongation factor Ts (EF-Ts), dimerisation domain"/>
    <property type="match status" value="1"/>
</dbReference>
<dbReference type="InterPro" id="IPR009060">
    <property type="entry name" value="UBA-like_sf"/>
</dbReference>
<dbReference type="InterPro" id="IPR014039">
    <property type="entry name" value="Transl_elong_EFTs/EF1B_dimer"/>
</dbReference>
<dbReference type="Proteomes" id="UP000318582">
    <property type="component" value="Unassembled WGS sequence"/>
</dbReference>
<evidence type="ECO:0000313" key="6">
    <source>
        <dbReference type="EMBL" id="TPX56600.1"/>
    </source>
</evidence>
<comment type="similarity">
    <text evidence="1 4">Belongs to the EF-Ts family.</text>
</comment>
<name>A0A507E0M1_9FUNG</name>
<keyword evidence="2 4" id="KW-0251">Elongation factor</keyword>
<evidence type="ECO:0000313" key="7">
    <source>
        <dbReference type="Proteomes" id="UP000318582"/>
    </source>
</evidence>
<dbReference type="STRING" id="109895.A0A507E0M1"/>
<gene>
    <name evidence="4" type="primary">TSF1</name>
    <name evidence="6" type="ORF">PhCBS80983_g04423</name>
</gene>
<evidence type="ECO:0000256" key="4">
    <source>
        <dbReference type="HAMAP-Rule" id="MF_03135"/>
    </source>
</evidence>
<dbReference type="PANTHER" id="PTHR11741:SF0">
    <property type="entry name" value="ELONGATION FACTOR TS, MITOCHONDRIAL"/>
    <property type="match status" value="1"/>
</dbReference>
<dbReference type="SUPFAM" id="SSF46934">
    <property type="entry name" value="UBA-like"/>
    <property type="match status" value="1"/>
</dbReference>
<evidence type="ECO:0000259" key="5">
    <source>
        <dbReference type="Pfam" id="PF00889"/>
    </source>
</evidence>
<dbReference type="Pfam" id="PF00889">
    <property type="entry name" value="EF_TS"/>
    <property type="match status" value="1"/>
</dbReference>
<comment type="subcellular location">
    <subcellularLocation>
        <location evidence="4">Mitochondrion</location>
    </subcellularLocation>
</comment>
<dbReference type="Gene3D" id="3.30.479.20">
    <property type="entry name" value="Elongation factor Ts, dimerisation domain"/>
    <property type="match status" value="1"/>
</dbReference>
<comment type="function">
    <text evidence="4">Associates with the EF-Tu.GDP complex and induces the exchange of GDP to GTP. It remains bound to the aminoacyl-tRNA.EF-Tu.GTP complex up to the GTP hydrolysis stage on the ribosome.</text>
</comment>
<keyword evidence="4" id="KW-0496">Mitochondrion</keyword>
<keyword evidence="3 4" id="KW-0648">Protein biosynthesis</keyword>
<dbReference type="GO" id="GO:0070125">
    <property type="term" value="P:mitochondrial translational elongation"/>
    <property type="evidence" value="ECO:0007669"/>
    <property type="project" value="TreeGrafter"/>
</dbReference>
<dbReference type="GO" id="GO:0003746">
    <property type="term" value="F:translation elongation factor activity"/>
    <property type="evidence" value="ECO:0007669"/>
    <property type="project" value="UniProtKB-UniRule"/>
</dbReference>
<accession>A0A507E0M1</accession>
<dbReference type="EMBL" id="QEAQ01000070">
    <property type="protein sequence ID" value="TPX56600.1"/>
    <property type="molecule type" value="Genomic_DNA"/>
</dbReference>
<sequence>MFSHYLPRTVRATHPRLVPLCPLSPLARTFISTHPTLASPTLALVARLRKETQCSISKAREALSATSGTSYADALAWLQSDTLTSGAKKAAKLGSRVAAEGVVHALCLENGARGVVVEVNAETDFVARSKDFVELVKRVGATTIMVGDQGVRGQGNEVVVDVPVEFLTSAPQLPSATAAEVGEFKTVQEDVVETIGKLGENIKIRRAVAQHIVGFNPQVVSESDIYPTTEAASDGESASDHLDRVVLLRQPFVFGGGSVQQVLDQAVVDIFPELQRNVKLEVRQFVRWECGEGIEKKGDNFVEEVMKQAGL</sequence>
<dbReference type="PANTHER" id="PTHR11741">
    <property type="entry name" value="ELONGATION FACTOR TS"/>
    <property type="match status" value="1"/>
</dbReference>